<feature type="transmembrane region" description="Helical" evidence="2">
    <location>
        <begin position="162"/>
        <end position="187"/>
    </location>
</feature>
<dbReference type="GO" id="GO:0008289">
    <property type="term" value="F:lipid binding"/>
    <property type="evidence" value="ECO:0007669"/>
    <property type="project" value="InterPro"/>
</dbReference>
<gene>
    <name evidence="3" type="ORF">HNY73_007103</name>
</gene>
<feature type="transmembrane region" description="Helical" evidence="2">
    <location>
        <begin position="133"/>
        <end position="156"/>
    </location>
</feature>
<dbReference type="GO" id="GO:0042157">
    <property type="term" value="P:lipoprotein metabolic process"/>
    <property type="evidence" value="ECO:0007669"/>
    <property type="project" value="InterPro"/>
</dbReference>
<feature type="transmembrane region" description="Helical" evidence="2">
    <location>
        <begin position="348"/>
        <end position="372"/>
    </location>
</feature>
<dbReference type="InterPro" id="IPR008405">
    <property type="entry name" value="ApoL"/>
</dbReference>
<organism evidence="3 4">
    <name type="scientific">Argiope bruennichi</name>
    <name type="common">Wasp spider</name>
    <name type="synonym">Aranea bruennichi</name>
    <dbReference type="NCBI Taxonomy" id="94029"/>
    <lineage>
        <taxon>Eukaryota</taxon>
        <taxon>Metazoa</taxon>
        <taxon>Ecdysozoa</taxon>
        <taxon>Arthropoda</taxon>
        <taxon>Chelicerata</taxon>
        <taxon>Arachnida</taxon>
        <taxon>Araneae</taxon>
        <taxon>Araneomorphae</taxon>
        <taxon>Entelegynae</taxon>
        <taxon>Araneoidea</taxon>
        <taxon>Araneidae</taxon>
        <taxon>Argiope</taxon>
    </lineage>
</organism>
<dbReference type="PANTHER" id="PTHR14096">
    <property type="entry name" value="APOLIPOPROTEIN L"/>
    <property type="match status" value="1"/>
</dbReference>
<protein>
    <submittedName>
        <fullName evidence="3">Uncharacterized protein</fullName>
    </submittedName>
</protein>
<dbReference type="GO" id="GO:0016020">
    <property type="term" value="C:membrane"/>
    <property type="evidence" value="ECO:0007669"/>
    <property type="project" value="TreeGrafter"/>
</dbReference>
<sequence length="498" mass="55011">MSKRKLLFKKIFCSNECDSEPFLDDGDVSLASFVYNVACEEIREDNDYSDDEPDMDGKDEDTYSILSFDEKVDAAVENFERVVALFKKTKKAKDSFLKSFEQWAPTCKNNIQLLKESAEAIQTDKFNSDIAKVVGGVVAAVGGIVFGISFITPLAVVTVPLAIGGGIASAVGGTVVAGTTGTEIALLKKKLEGARALVQQEMERFFAMTHWFSFPEEVKKALESLLSYNLLKEMAADLKKFFDEVTREANLTVGDFKLRFKEVLKLCMKKMITSSKITYEFGDDVAPVVMTFVFVFCLMKGQNRIVLDCVMITQRLAVGLLSVFDLGVQAGQLIGRLALKGAASAGEALAKFAIMEALVGLGVLIDVVNVVLSSIDLHKRPETEATKKIKEAADKLEKVFSFIESVYNEVKKYKTLARTDVNDWTAVVVSHIPDDAEKEDIKTAVKPHLPEEAWSCIKLKKLPTNGNNWLVKVPTNHSQLLLEQSHLIINEKSCAVTQ</sequence>
<proteinExistence type="inferred from homology"/>
<evidence type="ECO:0000256" key="2">
    <source>
        <dbReference type="SAM" id="Phobius"/>
    </source>
</evidence>
<reference evidence="3" key="1">
    <citation type="journal article" date="2020" name="bioRxiv">
        <title>Chromosome-level reference genome of the European wasp spider Argiope bruennichi: a resource for studies on range expansion and evolutionary adaptation.</title>
        <authorList>
            <person name="Sheffer M.M."/>
            <person name="Hoppe A."/>
            <person name="Krehenwinkel H."/>
            <person name="Uhl G."/>
            <person name="Kuss A.W."/>
            <person name="Jensen L."/>
            <person name="Jensen C."/>
            <person name="Gillespie R.G."/>
            <person name="Hoff K.J."/>
            <person name="Prost S."/>
        </authorList>
    </citation>
    <scope>NUCLEOTIDE SEQUENCE</scope>
</reference>
<feature type="transmembrane region" description="Helical" evidence="2">
    <location>
        <begin position="305"/>
        <end position="328"/>
    </location>
</feature>
<keyword evidence="4" id="KW-1185">Reference proteome</keyword>
<evidence type="ECO:0000313" key="4">
    <source>
        <dbReference type="Proteomes" id="UP000807504"/>
    </source>
</evidence>
<evidence type="ECO:0000313" key="3">
    <source>
        <dbReference type="EMBL" id="KAF8789134.1"/>
    </source>
</evidence>
<dbReference type="PANTHER" id="PTHR14096:SF28">
    <property type="entry name" value="APOLIPOPROTEIN L, 1-RELATED"/>
    <property type="match status" value="1"/>
</dbReference>
<dbReference type="OMA" id="HEFTNIA"/>
<dbReference type="AlphaFoldDB" id="A0A8T0FCX5"/>
<keyword evidence="2" id="KW-1133">Transmembrane helix</keyword>
<comment type="similarity">
    <text evidence="1">Belongs to the apolipoprotein L family.</text>
</comment>
<dbReference type="Proteomes" id="UP000807504">
    <property type="component" value="Unassembled WGS sequence"/>
</dbReference>
<name>A0A8T0FCX5_ARGBR</name>
<accession>A0A8T0FCX5</accession>
<dbReference type="GO" id="GO:0006869">
    <property type="term" value="P:lipid transport"/>
    <property type="evidence" value="ECO:0007669"/>
    <property type="project" value="InterPro"/>
</dbReference>
<dbReference type="GO" id="GO:0005576">
    <property type="term" value="C:extracellular region"/>
    <property type="evidence" value="ECO:0007669"/>
    <property type="project" value="InterPro"/>
</dbReference>
<comment type="caution">
    <text evidence="3">The sequence shown here is derived from an EMBL/GenBank/DDBJ whole genome shotgun (WGS) entry which is preliminary data.</text>
</comment>
<dbReference type="EMBL" id="JABXBU010000012">
    <property type="protein sequence ID" value="KAF8789134.1"/>
    <property type="molecule type" value="Genomic_DNA"/>
</dbReference>
<evidence type="ECO:0000256" key="1">
    <source>
        <dbReference type="ARBA" id="ARBA00010090"/>
    </source>
</evidence>
<keyword evidence="2" id="KW-0472">Membrane</keyword>
<dbReference type="OrthoDB" id="6429395at2759"/>
<keyword evidence="2" id="KW-0812">Transmembrane</keyword>
<dbReference type="Gene3D" id="1.20.1170.10">
    <property type="match status" value="1"/>
</dbReference>
<reference evidence="3" key="2">
    <citation type="submission" date="2020-06" db="EMBL/GenBank/DDBJ databases">
        <authorList>
            <person name="Sheffer M."/>
        </authorList>
    </citation>
    <scope>NUCLEOTIDE SEQUENCE</scope>
</reference>